<organism evidence="1 2">
    <name type="scientific">Leisingera methylohalidivorans DSM 14336</name>
    <dbReference type="NCBI Taxonomy" id="999552"/>
    <lineage>
        <taxon>Bacteria</taxon>
        <taxon>Pseudomonadati</taxon>
        <taxon>Pseudomonadota</taxon>
        <taxon>Alphaproteobacteria</taxon>
        <taxon>Rhodobacterales</taxon>
        <taxon>Roseobacteraceae</taxon>
        <taxon>Leisingera</taxon>
    </lineage>
</organism>
<sequence>MQEELRRFAEAGDIVIAGFKPILRAASCIVLILAEG</sequence>
<gene>
    <name evidence="1" type="ORF">METH_23180</name>
</gene>
<keyword evidence="2" id="KW-1185">Reference proteome</keyword>
<evidence type="ECO:0000313" key="2">
    <source>
        <dbReference type="Proteomes" id="UP000018780"/>
    </source>
</evidence>
<dbReference type="Proteomes" id="UP000018780">
    <property type="component" value="Plasmid unnamed2"/>
</dbReference>
<dbReference type="AlphaFoldDB" id="V9W0S7"/>
<dbReference type="EMBL" id="CP006775">
    <property type="protein sequence ID" value="AHD03738.1"/>
    <property type="molecule type" value="Genomic_DNA"/>
</dbReference>
<keyword evidence="1" id="KW-0614">Plasmid</keyword>
<proteinExistence type="predicted"/>
<dbReference type="HOGENOM" id="CLU_3356884_0_0_5"/>
<protein>
    <submittedName>
        <fullName evidence="1">Uncharacterized protein</fullName>
    </submittedName>
</protein>
<accession>V9W0S7</accession>
<reference evidence="1 2" key="1">
    <citation type="submission" date="2013-09" db="EMBL/GenBank/DDBJ databases">
        <authorList>
            <consortium name="DOE Joint Genome Institute"/>
            <person name="Klenk H.-P."/>
            <person name="Huntemann M."/>
            <person name="Han J."/>
            <person name="Chen A."/>
            <person name="Kyrpides N."/>
            <person name="Mavromatis K."/>
            <person name="Markowitz V."/>
            <person name="Palaniappan K."/>
            <person name="Ivanova N."/>
            <person name="Schaumberg A."/>
            <person name="Pati A."/>
            <person name="Liolios K."/>
            <person name="Nordberg H.P."/>
            <person name="Cantor M.N."/>
            <person name="Hua S.X."/>
            <person name="Woyke T."/>
        </authorList>
    </citation>
    <scope>NUCLEOTIDE SEQUENCE [LARGE SCALE GENOMIC DNA]</scope>
    <source>
        <strain evidence="1 2">DSM 14336</strain>
        <plasmid evidence="2">2</plasmid>
    </source>
</reference>
<name>V9W0S7_9RHOB</name>
<geneLocation type="plasmid" evidence="2">
    <name>2</name>
</geneLocation>
<evidence type="ECO:0000313" key="1">
    <source>
        <dbReference type="EMBL" id="AHD03738.1"/>
    </source>
</evidence>
<dbReference type="KEGG" id="lmd:METH_23180"/>